<dbReference type="EMBL" id="QBKN01000003">
    <property type="protein sequence ID" value="PTX51328.1"/>
    <property type="molecule type" value="Genomic_DNA"/>
</dbReference>
<evidence type="ECO:0000313" key="3">
    <source>
        <dbReference type="EMBL" id="PTX51328.1"/>
    </source>
</evidence>
<reference evidence="3 4" key="1">
    <citation type="submission" date="2018-04" db="EMBL/GenBank/DDBJ databases">
        <title>Genomic Encyclopedia of Archaeal and Bacterial Type Strains, Phase II (KMG-II): from individual species to whole genera.</title>
        <authorList>
            <person name="Goeker M."/>
        </authorList>
    </citation>
    <scope>NUCLEOTIDE SEQUENCE [LARGE SCALE GENOMIC DNA]</scope>
    <source>
        <strain evidence="3 4">DSM 29329</strain>
    </source>
</reference>
<dbReference type="OrthoDB" id="1778949at2"/>
<dbReference type="InterPro" id="IPR018649">
    <property type="entry name" value="SHOCT"/>
</dbReference>
<accession>A0A2T6B5J4</accession>
<proteinExistence type="predicted"/>
<organism evidence="3 4">
    <name type="scientific">Allosediminivita pacifica</name>
    <dbReference type="NCBI Taxonomy" id="1267769"/>
    <lineage>
        <taxon>Bacteria</taxon>
        <taxon>Pseudomonadati</taxon>
        <taxon>Pseudomonadota</taxon>
        <taxon>Alphaproteobacteria</taxon>
        <taxon>Rhodobacterales</taxon>
        <taxon>Paracoccaceae</taxon>
        <taxon>Allosediminivita</taxon>
    </lineage>
</organism>
<sequence length="286" mass="30693">MHQQLNDEGRALISELSQRHGFSQDAVEHMLRAVWSGGGRQAQFGHHEFGGMGQWSMGGMIMIGDMFNNGLKARVDSLCNDVSGALSNRTLFAPVPQPQVSSGQQQWQGGSSGVSYASSGMGMNRGWPSELGQPASQGSQNNMRYAIFPQARRLAISDNGRVTVYDTGDHNIGGIGQAQRGDQTLTFTSQYGLVSVANLPVVQGAGDGGQPSGQPDQQGNSPTPEAPPQPLQPEQPWQSPQAPPPSQSPTEDDIFGRIEKLADLHARGILSDDEFQSKKTELLSRL</sequence>
<dbReference type="Pfam" id="PF09851">
    <property type="entry name" value="SHOCT"/>
    <property type="match status" value="1"/>
</dbReference>
<comment type="caution">
    <text evidence="3">The sequence shown here is derived from an EMBL/GenBank/DDBJ whole genome shotgun (WGS) entry which is preliminary data.</text>
</comment>
<evidence type="ECO:0000313" key="4">
    <source>
        <dbReference type="Proteomes" id="UP000244069"/>
    </source>
</evidence>
<gene>
    <name evidence="3" type="ORF">C8N44_10371</name>
</gene>
<feature type="region of interest" description="Disordered" evidence="1">
    <location>
        <begin position="267"/>
        <end position="286"/>
    </location>
</feature>
<feature type="region of interest" description="Disordered" evidence="1">
    <location>
        <begin position="202"/>
        <end position="257"/>
    </location>
</feature>
<feature type="domain" description="SHOCT" evidence="2">
    <location>
        <begin position="257"/>
        <end position="283"/>
    </location>
</feature>
<keyword evidence="4" id="KW-1185">Reference proteome</keyword>
<feature type="compositionally biased region" description="Basic and acidic residues" evidence="1">
    <location>
        <begin position="275"/>
        <end position="286"/>
    </location>
</feature>
<protein>
    <submittedName>
        <fullName evidence="3">Putative oligomerization/nucleic acid binding protein</fullName>
    </submittedName>
</protein>
<evidence type="ECO:0000256" key="1">
    <source>
        <dbReference type="SAM" id="MobiDB-lite"/>
    </source>
</evidence>
<feature type="compositionally biased region" description="Low complexity" evidence="1">
    <location>
        <begin position="212"/>
        <end position="223"/>
    </location>
</feature>
<feature type="compositionally biased region" description="Pro residues" evidence="1">
    <location>
        <begin position="224"/>
        <end position="233"/>
    </location>
</feature>
<name>A0A2T6B5J4_9RHOB</name>
<dbReference type="AlphaFoldDB" id="A0A2T6B5J4"/>
<dbReference type="Proteomes" id="UP000244069">
    <property type="component" value="Unassembled WGS sequence"/>
</dbReference>
<evidence type="ECO:0000259" key="2">
    <source>
        <dbReference type="Pfam" id="PF09851"/>
    </source>
</evidence>
<dbReference type="RefSeq" id="WP_107974725.1">
    <property type="nucleotide sequence ID" value="NZ_BMEZ01000003.1"/>
</dbReference>